<evidence type="ECO:0000313" key="2">
    <source>
        <dbReference type="EMBL" id="GFY00012.1"/>
    </source>
</evidence>
<protein>
    <recommendedName>
        <fullName evidence="4">Histone-lysine N-methyltransferase SETMAR</fullName>
    </recommendedName>
</protein>
<reference evidence="2" key="1">
    <citation type="submission" date="2020-08" db="EMBL/GenBank/DDBJ databases">
        <title>Multicomponent nature underlies the extraordinary mechanical properties of spider dragline silk.</title>
        <authorList>
            <person name="Kono N."/>
            <person name="Nakamura H."/>
            <person name="Mori M."/>
            <person name="Yoshida Y."/>
            <person name="Ohtoshi R."/>
            <person name="Malay A.D."/>
            <person name="Moran D.A.P."/>
            <person name="Tomita M."/>
            <person name="Numata K."/>
            <person name="Arakawa K."/>
        </authorList>
    </citation>
    <scope>NUCLEOTIDE SEQUENCE</scope>
</reference>
<evidence type="ECO:0000256" key="1">
    <source>
        <dbReference type="SAM" id="MobiDB-lite"/>
    </source>
</evidence>
<dbReference type="Proteomes" id="UP000887159">
    <property type="component" value="Unassembled WGS sequence"/>
</dbReference>
<dbReference type="Gene3D" id="3.30.420.10">
    <property type="entry name" value="Ribonuclease H-like superfamily/Ribonuclease H"/>
    <property type="match status" value="1"/>
</dbReference>
<proteinExistence type="predicted"/>
<sequence length="72" mass="8057">MGKLQDSGYELLDHSPSSNDFAPSDFHLFPNLKTFVSGKCLASNEEVERATDKYFQFSRLKLPGKNTDVGET</sequence>
<feature type="region of interest" description="Disordered" evidence="1">
    <location>
        <begin position="1"/>
        <end position="23"/>
    </location>
</feature>
<comment type="caution">
    <text evidence="2">The sequence shown here is derived from an EMBL/GenBank/DDBJ whole genome shotgun (WGS) entry which is preliminary data.</text>
</comment>
<gene>
    <name evidence="2" type="ORF">TNCV_1341101</name>
</gene>
<dbReference type="GO" id="GO:0003676">
    <property type="term" value="F:nucleic acid binding"/>
    <property type="evidence" value="ECO:0007669"/>
    <property type="project" value="InterPro"/>
</dbReference>
<accession>A0A8X6RZ22</accession>
<dbReference type="AlphaFoldDB" id="A0A8X6RZ22"/>
<dbReference type="InterPro" id="IPR036397">
    <property type="entry name" value="RNaseH_sf"/>
</dbReference>
<dbReference type="EMBL" id="BMAU01021216">
    <property type="protein sequence ID" value="GFY00012.1"/>
    <property type="molecule type" value="Genomic_DNA"/>
</dbReference>
<name>A0A8X6RZ22_TRICX</name>
<organism evidence="2 3">
    <name type="scientific">Trichonephila clavipes</name>
    <name type="common">Golden silk orbweaver</name>
    <name type="synonym">Nephila clavipes</name>
    <dbReference type="NCBI Taxonomy" id="2585209"/>
    <lineage>
        <taxon>Eukaryota</taxon>
        <taxon>Metazoa</taxon>
        <taxon>Ecdysozoa</taxon>
        <taxon>Arthropoda</taxon>
        <taxon>Chelicerata</taxon>
        <taxon>Arachnida</taxon>
        <taxon>Araneae</taxon>
        <taxon>Araneomorphae</taxon>
        <taxon>Entelegynae</taxon>
        <taxon>Araneoidea</taxon>
        <taxon>Nephilidae</taxon>
        <taxon>Trichonephila</taxon>
    </lineage>
</organism>
<evidence type="ECO:0008006" key="4">
    <source>
        <dbReference type="Google" id="ProtNLM"/>
    </source>
</evidence>
<keyword evidence="3" id="KW-1185">Reference proteome</keyword>
<evidence type="ECO:0000313" key="3">
    <source>
        <dbReference type="Proteomes" id="UP000887159"/>
    </source>
</evidence>